<evidence type="ECO:0000256" key="2">
    <source>
        <dbReference type="ARBA" id="ARBA00022692"/>
    </source>
</evidence>
<organism evidence="6 7">
    <name type="scientific">Thiohalorhabdus denitrificans</name>
    <dbReference type="NCBI Taxonomy" id="381306"/>
    <lineage>
        <taxon>Bacteria</taxon>
        <taxon>Pseudomonadati</taxon>
        <taxon>Pseudomonadota</taxon>
        <taxon>Gammaproteobacteria</taxon>
        <taxon>Thiohalorhabdales</taxon>
        <taxon>Thiohalorhabdaceae</taxon>
        <taxon>Thiohalorhabdus</taxon>
    </lineage>
</organism>
<feature type="transmembrane region" description="Helical" evidence="5">
    <location>
        <begin position="31"/>
        <end position="52"/>
    </location>
</feature>
<keyword evidence="7" id="KW-1185">Reference proteome</keyword>
<dbReference type="AlphaFoldDB" id="A0A1G5HAV9"/>
<protein>
    <submittedName>
        <fullName evidence="6">Membrane protein required for colicin V production</fullName>
    </submittedName>
</protein>
<dbReference type="Proteomes" id="UP000183104">
    <property type="component" value="Unassembled WGS sequence"/>
</dbReference>
<dbReference type="PANTHER" id="PTHR36926:SF1">
    <property type="entry name" value="COLICIN V PRODUCTION PROTEIN"/>
    <property type="match status" value="1"/>
</dbReference>
<evidence type="ECO:0000313" key="6">
    <source>
        <dbReference type="EMBL" id="SCY60903.1"/>
    </source>
</evidence>
<feature type="transmembrane region" description="Helical" evidence="5">
    <location>
        <begin position="6"/>
        <end position="24"/>
    </location>
</feature>
<dbReference type="PANTHER" id="PTHR36926">
    <property type="entry name" value="COLICIN V PRODUCTION PROTEIN"/>
    <property type="match status" value="1"/>
</dbReference>
<dbReference type="RefSeq" id="WP_054965810.1">
    <property type="nucleotide sequence ID" value="NZ_FMUN01000008.1"/>
</dbReference>
<sequence length="199" mass="21514">MTLLDVLWLVIIGVSAAISLWRGFVKEVFSLAAWVLAVVVAARLGSPLARALGESIADPQVRAVTAFLLLFFLTLLAASLVGVFAYRLVHSAGLKPTDRTLGLFFGLLRGVVVVGVVVLVVRGTPLGESPVYEQAYLRPGLDPVADFLHRLLPAEYGAYFDAGMLPLEELQERARDVGKDALDREGLERVIENSLESGE</sequence>
<keyword evidence="2 5" id="KW-0812">Transmembrane</keyword>
<dbReference type="InterPro" id="IPR003825">
    <property type="entry name" value="Colicin-V_CvpA"/>
</dbReference>
<reference evidence="7" key="1">
    <citation type="submission" date="2016-10" db="EMBL/GenBank/DDBJ databases">
        <authorList>
            <person name="Varghese N."/>
        </authorList>
    </citation>
    <scope>NUCLEOTIDE SEQUENCE [LARGE SCALE GENOMIC DNA]</scope>
    <source>
        <strain evidence="7">HL 19</strain>
    </source>
</reference>
<name>A0A1G5HAV9_9GAMM</name>
<keyword evidence="3 5" id="KW-1133">Transmembrane helix</keyword>
<keyword evidence="4 5" id="KW-0472">Membrane</keyword>
<evidence type="ECO:0000256" key="5">
    <source>
        <dbReference type="SAM" id="Phobius"/>
    </source>
</evidence>
<feature type="transmembrane region" description="Helical" evidence="5">
    <location>
        <begin position="64"/>
        <end position="89"/>
    </location>
</feature>
<gene>
    <name evidence="6" type="ORF">SAMN05661077_2666</name>
</gene>
<evidence type="ECO:0000256" key="4">
    <source>
        <dbReference type="ARBA" id="ARBA00023136"/>
    </source>
</evidence>
<evidence type="ECO:0000256" key="1">
    <source>
        <dbReference type="ARBA" id="ARBA00004141"/>
    </source>
</evidence>
<feature type="transmembrane region" description="Helical" evidence="5">
    <location>
        <begin position="101"/>
        <end position="121"/>
    </location>
</feature>
<dbReference type="EMBL" id="FMUN01000008">
    <property type="protein sequence ID" value="SCY60903.1"/>
    <property type="molecule type" value="Genomic_DNA"/>
</dbReference>
<accession>A0A1G5HAV9</accession>
<dbReference type="Pfam" id="PF02674">
    <property type="entry name" value="Colicin_V"/>
    <property type="match status" value="1"/>
</dbReference>
<comment type="subcellular location">
    <subcellularLocation>
        <location evidence="1">Membrane</location>
        <topology evidence="1">Multi-pass membrane protein</topology>
    </subcellularLocation>
</comment>
<evidence type="ECO:0000313" key="7">
    <source>
        <dbReference type="Proteomes" id="UP000183104"/>
    </source>
</evidence>
<dbReference type="GO" id="GO:0016020">
    <property type="term" value="C:membrane"/>
    <property type="evidence" value="ECO:0007669"/>
    <property type="project" value="UniProtKB-SubCell"/>
</dbReference>
<evidence type="ECO:0000256" key="3">
    <source>
        <dbReference type="ARBA" id="ARBA00022989"/>
    </source>
</evidence>
<dbReference type="InterPro" id="IPR052719">
    <property type="entry name" value="CvpA-like"/>
</dbReference>
<proteinExistence type="predicted"/>
<dbReference type="GO" id="GO:0009403">
    <property type="term" value="P:toxin biosynthetic process"/>
    <property type="evidence" value="ECO:0007669"/>
    <property type="project" value="InterPro"/>
</dbReference>